<comment type="similarity">
    <text evidence="1">Belongs to the ETF beta-subunit/FixA family.</text>
</comment>
<evidence type="ECO:0000313" key="8">
    <source>
        <dbReference type="Proteomes" id="UP000309676"/>
    </source>
</evidence>
<keyword evidence="4" id="KW-0813">Transport</keyword>
<evidence type="ECO:0000256" key="4">
    <source>
        <dbReference type="ARBA" id="ARBA00022448"/>
    </source>
</evidence>
<sequence>MNIVVLVKQTFDTEERIVLTDGVVSEDGAKFVINPYDEYAVEQGILMRDAAGGGKVTVLSVGPARVAEALRTALAMGADEAVLIDDPRIGNDEHAVSIALAAALGGAGGAGAPTLGGAPVDVLLGGNFSVDNGAGQVAVRLAALLGVPHVASVTALEASGGAARAERDAEGDVEVVEVPLPALFTAQQGLNEPRYPSLPGIMKAKKKPFATLTLDDLGLSPDDVAPKTTRVGLALPPARAAGRLLAGDPAAQAAELARLLRDEAKVL</sequence>
<organism evidence="7 8">
    <name type="scientific">Paenibacillus antri</name>
    <dbReference type="NCBI Taxonomy" id="2582848"/>
    <lineage>
        <taxon>Bacteria</taxon>
        <taxon>Bacillati</taxon>
        <taxon>Bacillota</taxon>
        <taxon>Bacilli</taxon>
        <taxon>Bacillales</taxon>
        <taxon>Paenibacillaceae</taxon>
        <taxon>Paenibacillus</taxon>
    </lineage>
</organism>
<dbReference type="InterPro" id="IPR014730">
    <property type="entry name" value="ETF_a/b_N"/>
</dbReference>
<proteinExistence type="inferred from homology"/>
<protein>
    <recommendedName>
        <fullName evidence="3">Electron transfer flavoprotein subunit beta</fullName>
    </recommendedName>
</protein>
<dbReference type="GO" id="GO:0005829">
    <property type="term" value="C:cytosol"/>
    <property type="evidence" value="ECO:0007669"/>
    <property type="project" value="TreeGrafter"/>
</dbReference>
<evidence type="ECO:0000259" key="6">
    <source>
        <dbReference type="SMART" id="SM00893"/>
    </source>
</evidence>
<keyword evidence="5" id="KW-0249">Electron transport</keyword>
<comment type="caution">
    <text evidence="7">The sequence shown here is derived from an EMBL/GenBank/DDBJ whole genome shotgun (WGS) entry which is preliminary data.</text>
</comment>
<dbReference type="SUPFAM" id="SSF52402">
    <property type="entry name" value="Adenine nucleotide alpha hydrolases-like"/>
    <property type="match status" value="1"/>
</dbReference>
<evidence type="ECO:0000256" key="1">
    <source>
        <dbReference type="ARBA" id="ARBA00007557"/>
    </source>
</evidence>
<dbReference type="GO" id="GO:0009055">
    <property type="term" value="F:electron transfer activity"/>
    <property type="evidence" value="ECO:0007669"/>
    <property type="project" value="InterPro"/>
</dbReference>
<gene>
    <name evidence="7" type="ORF">FE782_12090</name>
</gene>
<reference evidence="7 8" key="1">
    <citation type="submission" date="2019-05" db="EMBL/GenBank/DDBJ databases">
        <authorList>
            <person name="Narsing Rao M.P."/>
            <person name="Li W.J."/>
        </authorList>
    </citation>
    <scope>NUCLEOTIDE SEQUENCE [LARGE SCALE GENOMIC DNA]</scope>
    <source>
        <strain evidence="7 8">SYSU_K30003</strain>
    </source>
</reference>
<dbReference type="InterPro" id="IPR033948">
    <property type="entry name" value="ETF_beta_N"/>
</dbReference>
<keyword evidence="8" id="KW-1185">Reference proteome</keyword>
<dbReference type="AlphaFoldDB" id="A0A5R9GCP8"/>
<dbReference type="InterPro" id="IPR012255">
    <property type="entry name" value="ETF_b"/>
</dbReference>
<dbReference type="PANTHER" id="PTHR21294">
    <property type="entry name" value="ELECTRON TRANSFER FLAVOPROTEIN BETA-SUBUNIT"/>
    <property type="match status" value="1"/>
</dbReference>
<dbReference type="Proteomes" id="UP000309676">
    <property type="component" value="Unassembled WGS sequence"/>
</dbReference>
<name>A0A5R9GCP8_9BACL</name>
<dbReference type="OrthoDB" id="9804960at2"/>
<dbReference type="Pfam" id="PF01012">
    <property type="entry name" value="ETF"/>
    <property type="match status" value="1"/>
</dbReference>
<dbReference type="Gene3D" id="3.40.50.620">
    <property type="entry name" value="HUPs"/>
    <property type="match status" value="1"/>
</dbReference>
<evidence type="ECO:0000256" key="2">
    <source>
        <dbReference type="ARBA" id="ARBA00011355"/>
    </source>
</evidence>
<dbReference type="RefSeq" id="WP_138194340.1">
    <property type="nucleotide sequence ID" value="NZ_VCIW01000006.1"/>
</dbReference>
<dbReference type="EMBL" id="VCIW01000006">
    <property type="protein sequence ID" value="TLS52096.1"/>
    <property type="molecule type" value="Genomic_DNA"/>
</dbReference>
<dbReference type="PANTHER" id="PTHR21294:SF8">
    <property type="entry name" value="ELECTRON TRANSFER FLAVOPROTEIN SUBUNIT BETA"/>
    <property type="match status" value="1"/>
</dbReference>
<dbReference type="InterPro" id="IPR014729">
    <property type="entry name" value="Rossmann-like_a/b/a_fold"/>
</dbReference>
<dbReference type="SMART" id="SM00893">
    <property type="entry name" value="ETF"/>
    <property type="match status" value="1"/>
</dbReference>
<dbReference type="CDD" id="cd01714">
    <property type="entry name" value="ETF_beta"/>
    <property type="match status" value="1"/>
</dbReference>
<dbReference type="PIRSF" id="PIRSF000090">
    <property type="entry name" value="Beta-ETF"/>
    <property type="match status" value="1"/>
</dbReference>
<accession>A0A5R9GCP8</accession>
<evidence type="ECO:0000313" key="7">
    <source>
        <dbReference type="EMBL" id="TLS52096.1"/>
    </source>
</evidence>
<comment type="subunit">
    <text evidence="2">Heterodimer of an alpha and a beta subunit.</text>
</comment>
<evidence type="ECO:0000256" key="3">
    <source>
        <dbReference type="ARBA" id="ARBA00016797"/>
    </source>
</evidence>
<feature type="domain" description="Electron transfer flavoprotein alpha/beta-subunit N-terminal" evidence="6">
    <location>
        <begin position="21"/>
        <end position="221"/>
    </location>
</feature>
<evidence type="ECO:0000256" key="5">
    <source>
        <dbReference type="ARBA" id="ARBA00022982"/>
    </source>
</evidence>